<dbReference type="Proteomes" id="UP000712947">
    <property type="component" value="Unassembled WGS sequence"/>
</dbReference>
<evidence type="ECO:0000313" key="3">
    <source>
        <dbReference type="Proteomes" id="UP000712947"/>
    </source>
</evidence>
<dbReference type="Gene3D" id="3.40.50.300">
    <property type="entry name" value="P-loop containing nucleotide triphosphate hydrolases"/>
    <property type="match status" value="1"/>
</dbReference>
<dbReference type="SUPFAM" id="SSF52540">
    <property type="entry name" value="P-loop containing nucleoside triphosphate hydrolases"/>
    <property type="match status" value="1"/>
</dbReference>
<gene>
    <name evidence="2" type="ORF">HB991_13185</name>
</gene>
<evidence type="ECO:0000313" key="2">
    <source>
        <dbReference type="EMBL" id="NIL23460.1"/>
    </source>
</evidence>
<dbReference type="Pfam" id="PF19993">
    <property type="entry name" value="DO-GTPase2"/>
    <property type="match status" value="1"/>
</dbReference>
<evidence type="ECO:0000259" key="1">
    <source>
        <dbReference type="Pfam" id="PF19993"/>
    </source>
</evidence>
<dbReference type="EMBL" id="JAASAI010000013">
    <property type="protein sequence ID" value="NIL23460.1"/>
    <property type="molecule type" value="Genomic_DNA"/>
</dbReference>
<name>A0AA44I0I1_YERMO</name>
<dbReference type="InterPro" id="IPR027417">
    <property type="entry name" value="P-loop_NTPase"/>
</dbReference>
<protein>
    <recommendedName>
        <fullName evidence="1">Double-GTPase 2 domain-containing protein</fullName>
    </recommendedName>
</protein>
<reference evidence="2" key="1">
    <citation type="submission" date="2020-03" db="EMBL/GenBank/DDBJ databases">
        <authorList>
            <person name="Kislichkina A."/>
            <person name="Dentovskaya S."/>
            <person name="Shaikhutdinov R."/>
            <person name="Ivanov S."/>
            <person name="Sizova A."/>
            <person name="Solomentsev V."/>
            <person name="Bogun A."/>
        </authorList>
    </citation>
    <scope>NUCLEOTIDE SEQUENCE</scope>
    <source>
        <strain evidence="2">SCPM-O-B-7610</strain>
    </source>
</reference>
<feature type="domain" description="Double-GTPase 2" evidence="1">
    <location>
        <begin position="88"/>
        <end position="320"/>
    </location>
</feature>
<sequence>MDASLTCGRNGCDLSTTGTCLEGHSPPESCSFIGMDDSHLVDLEGYEGDEEEVVNGQLLDINFVSLPSGDTLTIVDADHFLLSKPAKFIAIIGELDSGKTTLICSLYECFLKGNFSGYSFKGSRTLIGFEKRSHHSRIDSGRVIPETLRTSFFDGLRYFHLSLVKDETEKEHHECVDLMLSDRAGEQYQHARSNSESIAELIEVRKSDYIVLLLDGAKLADPYQRHSAMQAVRKTLWAFLDADALSLKSKVQVVTTKIDLLIDISNKEIFDQLMYDFKDGLIKDLAPRLGELSFSEISARDPSAQYPIACGLDKLIKSWCTARPLLIKQELKYKEFESEFDRLLLRTPME</sequence>
<accession>A0AA44I0I1</accession>
<dbReference type="AlphaFoldDB" id="A0AA44I0I1"/>
<proteinExistence type="predicted"/>
<dbReference type="RefSeq" id="WP_145517558.1">
    <property type="nucleotide sequence ID" value="NZ_CABHYV010000012.1"/>
</dbReference>
<comment type="caution">
    <text evidence="2">The sequence shown here is derived from an EMBL/GenBank/DDBJ whole genome shotgun (WGS) entry which is preliminary data.</text>
</comment>
<dbReference type="InterPro" id="IPR045528">
    <property type="entry name" value="DO-GTPase2"/>
</dbReference>
<organism evidence="2 3">
    <name type="scientific">Yersinia mollaretii</name>
    <dbReference type="NCBI Taxonomy" id="33060"/>
    <lineage>
        <taxon>Bacteria</taxon>
        <taxon>Pseudomonadati</taxon>
        <taxon>Pseudomonadota</taxon>
        <taxon>Gammaproteobacteria</taxon>
        <taxon>Enterobacterales</taxon>
        <taxon>Yersiniaceae</taxon>
        <taxon>Yersinia</taxon>
    </lineage>
</organism>